<gene>
    <name evidence="3" type="ORF">E1294_42240</name>
</gene>
<dbReference type="OrthoDB" id="3698941at2"/>
<feature type="compositionally biased region" description="Basic residues" evidence="1">
    <location>
        <begin position="98"/>
        <end position="112"/>
    </location>
</feature>
<comment type="caution">
    <text evidence="3">The sequence shown here is derived from an EMBL/GenBank/DDBJ whole genome shotgun (WGS) entry which is preliminary data.</text>
</comment>
<dbReference type="InterPro" id="IPR002513">
    <property type="entry name" value="Tn3_Tnp_DDE_dom"/>
</dbReference>
<sequence>MDSEPGSLDSVHIKSLVGFAFSYLLEFKLLPRMKRNAHQKLVKADADDQVPSCLSGMVADKPIDWEIIAQQYDQMVKYATALRLGTAEAEQVLRRFTRGGPKHPHLQGHRGTRQGGQERVRRRVRRRLRAAPRDPRGPAGRGELELRQHRPVLRQRRHHPRQRQGASGGLHAQPAPAAVRAGHQHPAPASRPTRFGLGGQAHRRRRARPITAVLGPGQPLRPIPPRHGQPSRSRGQRVAIAR</sequence>
<dbReference type="EMBL" id="SMKP01000186">
    <property type="protein sequence ID" value="TDD13101.1"/>
    <property type="molecule type" value="Genomic_DNA"/>
</dbReference>
<reference evidence="3 4" key="1">
    <citation type="submission" date="2019-03" db="EMBL/GenBank/DDBJ databases">
        <title>Draft genome sequences of novel Actinobacteria.</title>
        <authorList>
            <person name="Sahin N."/>
            <person name="Ay H."/>
            <person name="Saygin H."/>
        </authorList>
    </citation>
    <scope>NUCLEOTIDE SEQUENCE [LARGE SCALE GENOMIC DNA]</scope>
    <source>
        <strain evidence="3 4">KC712</strain>
    </source>
</reference>
<organism evidence="3 4">
    <name type="scientific">Nonomuraea diastatica</name>
    <dbReference type="NCBI Taxonomy" id="1848329"/>
    <lineage>
        <taxon>Bacteria</taxon>
        <taxon>Bacillati</taxon>
        <taxon>Actinomycetota</taxon>
        <taxon>Actinomycetes</taxon>
        <taxon>Streptosporangiales</taxon>
        <taxon>Streptosporangiaceae</taxon>
        <taxon>Nonomuraea</taxon>
    </lineage>
</organism>
<accession>A0A4R4W589</accession>
<feature type="compositionally biased region" description="Basic residues" evidence="1">
    <location>
        <begin position="149"/>
        <end position="162"/>
    </location>
</feature>
<name>A0A4R4W589_9ACTN</name>
<proteinExistence type="predicted"/>
<protein>
    <recommendedName>
        <fullName evidence="2">Tn3 transposase DDE domain-containing protein</fullName>
    </recommendedName>
</protein>
<feature type="region of interest" description="Disordered" evidence="1">
    <location>
        <begin position="98"/>
        <end position="242"/>
    </location>
</feature>
<dbReference type="GO" id="GO:0006313">
    <property type="term" value="P:DNA transposition"/>
    <property type="evidence" value="ECO:0007669"/>
    <property type="project" value="InterPro"/>
</dbReference>
<evidence type="ECO:0000256" key="1">
    <source>
        <dbReference type="SAM" id="MobiDB-lite"/>
    </source>
</evidence>
<feature type="compositionally biased region" description="Basic and acidic residues" evidence="1">
    <location>
        <begin position="131"/>
        <end position="148"/>
    </location>
</feature>
<dbReference type="AlphaFoldDB" id="A0A4R4W589"/>
<feature type="compositionally biased region" description="Basic residues" evidence="1">
    <location>
        <begin position="120"/>
        <end position="130"/>
    </location>
</feature>
<evidence type="ECO:0000259" key="2">
    <source>
        <dbReference type="Pfam" id="PF01526"/>
    </source>
</evidence>
<evidence type="ECO:0000313" key="4">
    <source>
        <dbReference type="Proteomes" id="UP000294543"/>
    </source>
</evidence>
<dbReference type="Pfam" id="PF01526">
    <property type="entry name" value="DDE_Tnp_Tn3"/>
    <property type="match status" value="1"/>
</dbReference>
<evidence type="ECO:0000313" key="3">
    <source>
        <dbReference type="EMBL" id="TDD13101.1"/>
    </source>
</evidence>
<dbReference type="GO" id="GO:0004803">
    <property type="term" value="F:transposase activity"/>
    <property type="evidence" value="ECO:0007669"/>
    <property type="project" value="InterPro"/>
</dbReference>
<feature type="domain" description="Tn3 transposase DDE" evidence="2">
    <location>
        <begin position="15"/>
        <end position="107"/>
    </location>
</feature>
<keyword evidence="4" id="KW-1185">Reference proteome</keyword>
<dbReference type="Proteomes" id="UP000294543">
    <property type="component" value="Unassembled WGS sequence"/>
</dbReference>